<keyword evidence="2" id="KW-1185">Reference proteome</keyword>
<evidence type="ECO:0000313" key="2">
    <source>
        <dbReference type="Proteomes" id="UP000305451"/>
    </source>
</evidence>
<dbReference type="EMBL" id="SRXV01000002">
    <property type="protein sequence ID" value="TGY92935.1"/>
    <property type="molecule type" value="Genomic_DNA"/>
</dbReference>
<evidence type="ECO:0000313" key="1">
    <source>
        <dbReference type="EMBL" id="TGY92935.1"/>
    </source>
</evidence>
<dbReference type="Gene3D" id="3.40.50.1820">
    <property type="entry name" value="alpha/beta hydrolase"/>
    <property type="match status" value="1"/>
</dbReference>
<organism evidence="1 2">
    <name type="scientific">Marinicauda pacifica</name>
    <dbReference type="NCBI Taxonomy" id="1133559"/>
    <lineage>
        <taxon>Bacteria</taxon>
        <taxon>Pseudomonadati</taxon>
        <taxon>Pseudomonadota</taxon>
        <taxon>Alphaproteobacteria</taxon>
        <taxon>Maricaulales</taxon>
        <taxon>Maricaulaceae</taxon>
        <taxon>Marinicauda</taxon>
    </lineage>
</organism>
<accession>A0A4S2HAI5</accession>
<dbReference type="SUPFAM" id="SSF53474">
    <property type="entry name" value="alpha/beta-Hydrolases"/>
    <property type="match status" value="1"/>
</dbReference>
<dbReference type="AlphaFoldDB" id="A0A4S2HAI5"/>
<gene>
    <name evidence="1" type="ORF">E5162_07660</name>
</gene>
<name>A0A4S2HAI5_9PROT</name>
<comment type="caution">
    <text evidence="1">The sequence shown here is derived from an EMBL/GenBank/DDBJ whole genome shotgun (WGS) entry which is preliminary data.</text>
</comment>
<dbReference type="OrthoDB" id="9770107at2"/>
<dbReference type="GO" id="GO:0006508">
    <property type="term" value="P:proteolysis"/>
    <property type="evidence" value="ECO:0007669"/>
    <property type="project" value="InterPro"/>
</dbReference>
<dbReference type="RefSeq" id="WP_135944551.1">
    <property type="nucleotide sequence ID" value="NZ_BMEI01000002.1"/>
</dbReference>
<reference evidence="1 2" key="1">
    <citation type="journal article" date="2013" name="Int. J. Syst. Evol. Microbiol.">
        <title>Marinicauda pacifica gen. nov., sp. nov., a prosthecate alphaproteobacterium of the family Hyphomonadaceae isolated from deep seawater.</title>
        <authorList>
            <person name="Zhang X.Y."/>
            <person name="Li G.W."/>
            <person name="Wang C.S."/>
            <person name="Zhang Y.J."/>
            <person name="Xu X.W."/>
            <person name="Li H."/>
            <person name="Liu A."/>
            <person name="Liu C."/>
            <person name="Xie B.B."/>
            <person name="Qin Q.L."/>
            <person name="Xu Z."/>
            <person name="Chen X.L."/>
            <person name="Zhou B.C."/>
            <person name="Zhang Y.Z."/>
        </authorList>
    </citation>
    <scope>NUCLEOTIDE SEQUENCE [LARGE SCALE GENOMIC DNA]</scope>
    <source>
        <strain evidence="1 2">P-1 km-3</strain>
    </source>
</reference>
<protein>
    <submittedName>
        <fullName evidence="1">Peptidase S10</fullName>
    </submittedName>
</protein>
<dbReference type="Pfam" id="PF00450">
    <property type="entry name" value="Peptidase_S10"/>
    <property type="match status" value="1"/>
</dbReference>
<proteinExistence type="predicted"/>
<sequence>MSPKRSAPLPDQALRTFLMAGAALTLPLYGAASAQEDVTTRHELEAGSLDLDYTAKAGRLAIRDVETGEARGHMFYVAYRVPGEENRPVAFIWNGGPGAPATILHFEIAGPVRVENAALVDNAQSWLSDMDLVFVDPIGTGFSRPAKAEYAAEFYGTLGDIASAAEFVRAWRIENEAVDAPVILAGESWGAVRVASVAHALEERGIEVDGLSLISGGSGLSAAPDAETLIGALRIVNFARTAFHYGLTAPETGDTREAVEARAEAWVRDTYAPALARLETLTQTERETIAAELAALIGLAPDAIDTATLQITTRAFRERLLDGARLNIFDMRLNTGQDRAPAGVDSAGDEILDYLRYELNYTSTLPYIGLEDWADGYAPGGETPAGPGARWNYATGPVTEAEYQAAIEEAIRRGDGPPRIGPPLPSTADALALNPSMRVLVASGAYDSLANCAGYEELAAQQSDAVRASVTFNCYDGGHMMYRDGPVLEAFSEDMRALARRLN</sequence>
<dbReference type="InterPro" id="IPR029058">
    <property type="entry name" value="AB_hydrolase_fold"/>
</dbReference>
<dbReference type="InterPro" id="IPR001563">
    <property type="entry name" value="Peptidase_S10"/>
</dbReference>
<dbReference type="GO" id="GO:0004185">
    <property type="term" value="F:serine-type carboxypeptidase activity"/>
    <property type="evidence" value="ECO:0007669"/>
    <property type="project" value="InterPro"/>
</dbReference>
<dbReference type="Proteomes" id="UP000305451">
    <property type="component" value="Unassembled WGS sequence"/>
</dbReference>